<dbReference type="InterPro" id="IPR050797">
    <property type="entry name" value="Carb_Metab_Trans_Reg"/>
</dbReference>
<evidence type="ECO:0000256" key="3">
    <source>
        <dbReference type="ARBA" id="ARBA00023163"/>
    </source>
</evidence>
<feature type="domain" description="Zn(2)-C6 fungal-type" evidence="6">
    <location>
        <begin position="26"/>
        <end position="63"/>
    </location>
</feature>
<dbReference type="GO" id="GO:0008270">
    <property type="term" value="F:zinc ion binding"/>
    <property type="evidence" value="ECO:0007669"/>
    <property type="project" value="InterPro"/>
</dbReference>
<dbReference type="EMBL" id="KN846984">
    <property type="protein sequence ID" value="KIW95445.1"/>
    <property type="molecule type" value="Genomic_DNA"/>
</dbReference>
<dbReference type="GO" id="GO:0000981">
    <property type="term" value="F:DNA-binding transcription factor activity, RNA polymerase II-specific"/>
    <property type="evidence" value="ECO:0007669"/>
    <property type="project" value="InterPro"/>
</dbReference>
<dbReference type="PANTHER" id="PTHR31668">
    <property type="entry name" value="GLUCOSE TRANSPORT TRANSCRIPTION REGULATOR RGT1-RELATED-RELATED"/>
    <property type="match status" value="1"/>
</dbReference>
<sequence length="786" mass="87323">MAHGTATQVPQILMGPAPTVRKQNSSCDPCRRSKRRCAFPDGIKPGSPNSCLNCLHLGHNCTFDFVNSRLNQRKNKAKQPVSCVQEQPIAPAIRRSEKQVVVPLCADPEPVDSTQRTTQNALWGGIPYTGFLDVDMFMGNLVSEWTNLDRQVFTTEAPATEHYQSSSTSSSTTHSSGSHYQTPPRSPSDFFTRRNSTLGLWRGSPIHLLNSSVETRRINQSLGEVYNSMMSGIAVRYLDYNCNLFAGSYKYSFDPDQSNPSTLDINSGQSVGNMFTPSWKNASVGTNGSQIHANMAPERLASQINKVTMIGVARFLDNFGPLYGNAIDQKTRNQNEHTLIAVLQAFALQFAPSKRADGPLAQLFKNPPDVSQCSGPDPGPGDRSTNSTHVFTAAWFNAHSHLVSSRDNRSFVKLYSVFLFLMTSVPPEAASISCYEDTPLGLLDDALRKMEELQGLVEDYCVHLGRRSIYRFLLQASVGIIRWYGYLRDTIDSVLHERPCMLEDAPPRSNETLLSGHLAPEWHQPAIFDQEVPKHCQNAAGDLFRVFRGAINLRQMLLTSDAAFNIATLRNAITISMGINDEFALTYGSWLQQCTISFYLLSEKSKLASAFMLLFWSLGTLLLIEQLHRASNLLPVAERQPLLDKALIYQREAVTSLLTIAQRIVDVSAMGQFRLINSVQAKMDFISHHANTALVVLALSKAIEHTIDLHISADQHGDLTSTRLSNTDPDSEWVASMRPLLTCFLTLDSTVSGAITARPALQRLMHQYGDILMDCWSHEDEDNLSQ</sequence>
<evidence type="ECO:0000256" key="5">
    <source>
        <dbReference type="SAM" id="MobiDB-lite"/>
    </source>
</evidence>
<proteinExistence type="predicted"/>
<dbReference type="Proteomes" id="UP000053789">
    <property type="component" value="Unassembled WGS sequence"/>
</dbReference>
<dbReference type="CDD" id="cd00067">
    <property type="entry name" value="GAL4"/>
    <property type="match status" value="1"/>
</dbReference>
<organism evidence="7 8">
    <name type="scientific">Cladophialophora bantiana (strain ATCC 10958 / CBS 173.52 / CDC B-1940 / NIH 8579)</name>
    <name type="common">Xylohypha bantiana</name>
    <dbReference type="NCBI Taxonomy" id="1442370"/>
    <lineage>
        <taxon>Eukaryota</taxon>
        <taxon>Fungi</taxon>
        <taxon>Dikarya</taxon>
        <taxon>Ascomycota</taxon>
        <taxon>Pezizomycotina</taxon>
        <taxon>Eurotiomycetes</taxon>
        <taxon>Chaetothyriomycetidae</taxon>
        <taxon>Chaetothyriales</taxon>
        <taxon>Herpotrichiellaceae</taxon>
        <taxon>Cladophialophora</taxon>
    </lineage>
</organism>
<gene>
    <name evidence="7" type="ORF">Z519_04029</name>
</gene>
<dbReference type="PROSITE" id="PS50048">
    <property type="entry name" value="ZN2_CY6_FUNGAL_2"/>
    <property type="match status" value="1"/>
</dbReference>
<name>A0A0D2HX01_CLAB1</name>
<evidence type="ECO:0000256" key="4">
    <source>
        <dbReference type="ARBA" id="ARBA00023242"/>
    </source>
</evidence>
<feature type="region of interest" description="Disordered" evidence="5">
    <location>
        <begin position="157"/>
        <end position="190"/>
    </location>
</feature>
<dbReference type="RefSeq" id="XP_016622114.1">
    <property type="nucleotide sequence ID" value="XM_016761776.1"/>
</dbReference>
<keyword evidence="1" id="KW-0805">Transcription regulation</keyword>
<dbReference type="OrthoDB" id="5958943at2759"/>
<evidence type="ECO:0000256" key="1">
    <source>
        <dbReference type="ARBA" id="ARBA00023015"/>
    </source>
</evidence>
<evidence type="ECO:0000259" key="6">
    <source>
        <dbReference type="PROSITE" id="PS50048"/>
    </source>
</evidence>
<keyword evidence="2" id="KW-0238">DNA-binding</keyword>
<dbReference type="Gene3D" id="4.10.240.10">
    <property type="entry name" value="Zn(2)-C6 fungal-type DNA-binding domain"/>
    <property type="match status" value="1"/>
</dbReference>
<evidence type="ECO:0000256" key="2">
    <source>
        <dbReference type="ARBA" id="ARBA00023125"/>
    </source>
</evidence>
<dbReference type="GO" id="GO:0003677">
    <property type="term" value="F:DNA binding"/>
    <property type="evidence" value="ECO:0007669"/>
    <property type="project" value="UniProtKB-KW"/>
</dbReference>
<accession>A0A0D2HX01</accession>
<keyword evidence="3" id="KW-0804">Transcription</keyword>
<dbReference type="SMART" id="SM00066">
    <property type="entry name" value="GAL4"/>
    <property type="match status" value="1"/>
</dbReference>
<feature type="compositionally biased region" description="Low complexity" evidence="5">
    <location>
        <begin position="165"/>
        <end position="179"/>
    </location>
</feature>
<evidence type="ECO:0000313" key="8">
    <source>
        <dbReference type="Proteomes" id="UP000053789"/>
    </source>
</evidence>
<dbReference type="VEuPathDB" id="FungiDB:Z519_04029"/>
<keyword evidence="4" id="KW-0539">Nucleus</keyword>
<feature type="region of interest" description="Disordered" evidence="5">
    <location>
        <begin position="365"/>
        <end position="384"/>
    </location>
</feature>
<reference evidence="7" key="1">
    <citation type="submission" date="2015-01" db="EMBL/GenBank/DDBJ databases">
        <title>The Genome Sequence of Cladophialophora bantiana CBS 173.52.</title>
        <authorList>
            <consortium name="The Broad Institute Genomics Platform"/>
            <person name="Cuomo C."/>
            <person name="de Hoog S."/>
            <person name="Gorbushina A."/>
            <person name="Stielow B."/>
            <person name="Teixiera M."/>
            <person name="Abouelleil A."/>
            <person name="Chapman S.B."/>
            <person name="Priest M."/>
            <person name="Young S.K."/>
            <person name="Wortman J."/>
            <person name="Nusbaum C."/>
            <person name="Birren B."/>
        </authorList>
    </citation>
    <scope>NUCLEOTIDE SEQUENCE [LARGE SCALE GENOMIC DNA]</scope>
    <source>
        <strain evidence="7">CBS 173.52</strain>
    </source>
</reference>
<dbReference type="GeneID" id="27696957"/>
<dbReference type="AlphaFoldDB" id="A0A0D2HX01"/>
<keyword evidence="8" id="KW-1185">Reference proteome</keyword>
<dbReference type="HOGENOM" id="CLU_012318_0_0_1"/>
<dbReference type="Pfam" id="PF00172">
    <property type="entry name" value="Zn_clus"/>
    <property type="match status" value="1"/>
</dbReference>
<dbReference type="InterPro" id="IPR036864">
    <property type="entry name" value="Zn2-C6_fun-type_DNA-bd_sf"/>
</dbReference>
<dbReference type="InterPro" id="IPR001138">
    <property type="entry name" value="Zn2Cys6_DnaBD"/>
</dbReference>
<protein>
    <recommendedName>
        <fullName evidence="6">Zn(2)-C6 fungal-type domain-containing protein</fullName>
    </recommendedName>
</protein>
<dbReference type="SUPFAM" id="SSF57701">
    <property type="entry name" value="Zn2/Cys6 DNA-binding domain"/>
    <property type="match status" value="1"/>
</dbReference>
<evidence type="ECO:0000313" key="7">
    <source>
        <dbReference type="EMBL" id="KIW95445.1"/>
    </source>
</evidence>